<dbReference type="Pfam" id="PF00672">
    <property type="entry name" value="HAMP"/>
    <property type="match status" value="1"/>
</dbReference>
<dbReference type="SMART" id="SM00388">
    <property type="entry name" value="HisKA"/>
    <property type="match status" value="1"/>
</dbReference>
<dbReference type="CDD" id="cd00082">
    <property type="entry name" value="HisKA"/>
    <property type="match status" value="1"/>
</dbReference>
<keyword evidence="10" id="KW-0175">Coiled coil</keyword>
<keyword evidence="15" id="KW-1185">Reference proteome</keyword>
<evidence type="ECO:0000256" key="5">
    <source>
        <dbReference type="ARBA" id="ARBA00022679"/>
    </source>
</evidence>
<dbReference type="Proteomes" id="UP000603457">
    <property type="component" value="Unassembled WGS sequence"/>
</dbReference>
<evidence type="ECO:0000256" key="3">
    <source>
        <dbReference type="ARBA" id="ARBA00012438"/>
    </source>
</evidence>
<keyword evidence="11" id="KW-0472">Membrane</keyword>
<proteinExistence type="predicted"/>
<dbReference type="SUPFAM" id="SSF55874">
    <property type="entry name" value="ATPase domain of HSP90 chaperone/DNA topoisomerase II/histidine kinase"/>
    <property type="match status" value="1"/>
</dbReference>
<reference evidence="14 15" key="1">
    <citation type="journal article" date="2020" name="ISME J.">
        <title>Comparative genomics reveals insights into cyanobacterial evolution and habitat adaptation.</title>
        <authorList>
            <person name="Chen M.Y."/>
            <person name="Teng W.K."/>
            <person name="Zhao L."/>
            <person name="Hu C.X."/>
            <person name="Zhou Y.K."/>
            <person name="Han B.P."/>
            <person name="Song L.R."/>
            <person name="Shu W.S."/>
        </authorList>
    </citation>
    <scope>NUCLEOTIDE SEQUENCE [LARGE SCALE GENOMIC DNA]</scope>
    <source>
        <strain evidence="14 15">FACHB-130</strain>
    </source>
</reference>
<keyword evidence="11" id="KW-0812">Transmembrane</keyword>
<evidence type="ECO:0000313" key="14">
    <source>
        <dbReference type="EMBL" id="MBD2597256.1"/>
    </source>
</evidence>
<dbReference type="Gene3D" id="1.10.287.130">
    <property type="match status" value="1"/>
</dbReference>
<dbReference type="Gene3D" id="6.10.340.10">
    <property type="match status" value="1"/>
</dbReference>
<dbReference type="InterPro" id="IPR003594">
    <property type="entry name" value="HATPase_dom"/>
</dbReference>
<organism evidence="14 15">
    <name type="scientific">Nostoc spongiaeforme FACHB-130</name>
    <dbReference type="NCBI Taxonomy" id="1357510"/>
    <lineage>
        <taxon>Bacteria</taxon>
        <taxon>Bacillati</taxon>
        <taxon>Cyanobacteriota</taxon>
        <taxon>Cyanophyceae</taxon>
        <taxon>Nostocales</taxon>
        <taxon>Nostocaceae</taxon>
        <taxon>Nostoc</taxon>
    </lineage>
</organism>
<keyword evidence="5" id="KW-0808">Transferase</keyword>
<dbReference type="PROSITE" id="PS50109">
    <property type="entry name" value="HIS_KIN"/>
    <property type="match status" value="1"/>
</dbReference>
<dbReference type="InterPro" id="IPR003661">
    <property type="entry name" value="HisK_dim/P_dom"/>
</dbReference>
<evidence type="ECO:0000259" key="12">
    <source>
        <dbReference type="PROSITE" id="PS50109"/>
    </source>
</evidence>
<feature type="transmembrane region" description="Helical" evidence="11">
    <location>
        <begin position="15"/>
        <end position="38"/>
    </location>
</feature>
<feature type="transmembrane region" description="Helical" evidence="11">
    <location>
        <begin position="271"/>
        <end position="293"/>
    </location>
</feature>
<dbReference type="PRINTS" id="PR00344">
    <property type="entry name" value="BCTRLSENSOR"/>
</dbReference>
<dbReference type="SUPFAM" id="SSF47384">
    <property type="entry name" value="Homodimeric domain of signal transducing histidine kinase"/>
    <property type="match status" value="1"/>
</dbReference>
<name>A0ABR8G1Y6_9NOSO</name>
<evidence type="ECO:0000256" key="8">
    <source>
        <dbReference type="ARBA" id="ARBA00022840"/>
    </source>
</evidence>
<accession>A0ABR8G1Y6</accession>
<keyword evidence="4" id="KW-0597">Phosphoprotein</keyword>
<evidence type="ECO:0000256" key="7">
    <source>
        <dbReference type="ARBA" id="ARBA00022777"/>
    </source>
</evidence>
<evidence type="ECO:0000256" key="1">
    <source>
        <dbReference type="ARBA" id="ARBA00000085"/>
    </source>
</evidence>
<evidence type="ECO:0000256" key="11">
    <source>
        <dbReference type="SAM" id="Phobius"/>
    </source>
</evidence>
<dbReference type="InterPro" id="IPR036097">
    <property type="entry name" value="HisK_dim/P_sf"/>
</dbReference>
<evidence type="ECO:0000313" key="15">
    <source>
        <dbReference type="Proteomes" id="UP000603457"/>
    </source>
</evidence>
<dbReference type="InterPro" id="IPR003660">
    <property type="entry name" value="HAMP_dom"/>
</dbReference>
<dbReference type="PANTHER" id="PTHR43065:SF10">
    <property type="entry name" value="PEROXIDE STRESS-ACTIVATED HISTIDINE KINASE MAK3"/>
    <property type="match status" value="1"/>
</dbReference>
<comment type="subcellular location">
    <subcellularLocation>
        <location evidence="2">Membrane</location>
    </subcellularLocation>
</comment>
<dbReference type="PROSITE" id="PS50885">
    <property type="entry name" value="HAMP"/>
    <property type="match status" value="1"/>
</dbReference>
<gene>
    <name evidence="14" type="ORF">H6G74_23450</name>
</gene>
<dbReference type="Pfam" id="PF02518">
    <property type="entry name" value="HATPase_c"/>
    <property type="match status" value="1"/>
</dbReference>
<keyword evidence="9" id="KW-0902">Two-component regulatory system</keyword>
<dbReference type="SUPFAM" id="SSF158472">
    <property type="entry name" value="HAMP domain-like"/>
    <property type="match status" value="1"/>
</dbReference>
<evidence type="ECO:0000256" key="10">
    <source>
        <dbReference type="SAM" id="Coils"/>
    </source>
</evidence>
<evidence type="ECO:0000256" key="9">
    <source>
        <dbReference type="ARBA" id="ARBA00023012"/>
    </source>
</evidence>
<evidence type="ECO:0000256" key="2">
    <source>
        <dbReference type="ARBA" id="ARBA00004370"/>
    </source>
</evidence>
<dbReference type="CDD" id="cd06225">
    <property type="entry name" value="HAMP"/>
    <property type="match status" value="1"/>
</dbReference>
<evidence type="ECO:0000256" key="4">
    <source>
        <dbReference type="ARBA" id="ARBA00022553"/>
    </source>
</evidence>
<feature type="domain" description="Histidine kinase" evidence="12">
    <location>
        <begin position="411"/>
        <end position="662"/>
    </location>
</feature>
<dbReference type="SMART" id="SM00304">
    <property type="entry name" value="HAMP"/>
    <property type="match status" value="1"/>
</dbReference>
<dbReference type="EC" id="2.7.13.3" evidence="3"/>
<comment type="catalytic activity">
    <reaction evidence="1">
        <text>ATP + protein L-histidine = ADP + protein N-phospho-L-histidine.</text>
        <dbReference type="EC" id="2.7.13.3"/>
    </reaction>
</comment>
<dbReference type="InterPro" id="IPR005467">
    <property type="entry name" value="His_kinase_dom"/>
</dbReference>
<sequence length="662" mass="74656">MRRNFRFCLNLSQKIVFSFLAVFLSIFILCLLIIGHWFTNSLEQNIRQEVASFAARVHTDFEHEQEDLETQVNLIAGRKIIHLAIEQQDRTKLLQDLLPIRTTLELDWIKVVDTSANTLVEIKHANLNNYKLLDKDITNLVISGSILNDFVDVEGNSQVMQVATLPIKSAEKIIGGIMIGNLVDESFLEQIAIGSTKQIVSLKNDTIIASTIPEIKLATWQPPAPNLSTIKVVINQQGYFAKSILFKGASQSLITTVLYPTLKLETNQDALWIRLEILFLLGATLVTFIGYLISQKITRPLQIVTKIAKKATEDANFDLQAPVTTQDEVGVLAISLNQLIQQVKQLLTEQYAAKDKLEAYSQNLEEKIKERTQEVERKNRDLKHTLNALKQTQAQLIQTEKMSSLGQLVAGVAHEINNPVTFIYGNVGHAENYVKDILHLIQLYQQSYPHPEAHIQDVMEDFDIEYILQDLPKILTSMKVGAERIHQIVLSLRIFSRLDEAEFKSANVHDGIDSTLLILRHRLKAQPHRPEIQVIKDYCEMPDIKCFAGQLNQVFMNILANAIDALEEAWEKNLCLQPIIRISSECDQENISIHIADNGTGIPQEVQSRLFDPFFTTKAIGKGTGLGLSISYQIVTEKHRGSLQCISLPGTGTEFVITIPMR</sequence>
<evidence type="ECO:0000259" key="13">
    <source>
        <dbReference type="PROSITE" id="PS50885"/>
    </source>
</evidence>
<comment type="caution">
    <text evidence="14">The sequence shown here is derived from an EMBL/GenBank/DDBJ whole genome shotgun (WGS) entry which is preliminary data.</text>
</comment>
<keyword evidence="7" id="KW-0418">Kinase</keyword>
<feature type="domain" description="HAMP" evidence="13">
    <location>
        <begin position="295"/>
        <end position="348"/>
    </location>
</feature>
<dbReference type="InterPro" id="IPR036890">
    <property type="entry name" value="HATPase_C_sf"/>
</dbReference>
<keyword evidence="11" id="KW-1133">Transmembrane helix</keyword>
<evidence type="ECO:0000256" key="6">
    <source>
        <dbReference type="ARBA" id="ARBA00022741"/>
    </source>
</evidence>
<dbReference type="Gene3D" id="3.30.565.10">
    <property type="entry name" value="Histidine kinase-like ATPase, C-terminal domain"/>
    <property type="match status" value="1"/>
</dbReference>
<feature type="coiled-coil region" evidence="10">
    <location>
        <begin position="354"/>
        <end position="395"/>
    </location>
</feature>
<dbReference type="PANTHER" id="PTHR43065">
    <property type="entry name" value="SENSOR HISTIDINE KINASE"/>
    <property type="match status" value="1"/>
</dbReference>
<dbReference type="SMART" id="SM00387">
    <property type="entry name" value="HATPase_c"/>
    <property type="match status" value="1"/>
</dbReference>
<protein>
    <recommendedName>
        <fullName evidence="3">histidine kinase</fullName>
        <ecNumber evidence="3">2.7.13.3</ecNumber>
    </recommendedName>
</protein>
<dbReference type="InterPro" id="IPR004358">
    <property type="entry name" value="Sig_transdc_His_kin-like_C"/>
</dbReference>
<keyword evidence="6" id="KW-0547">Nucleotide-binding</keyword>
<keyword evidence="8" id="KW-0067">ATP-binding</keyword>
<dbReference type="EMBL" id="JACJTB010000039">
    <property type="protein sequence ID" value="MBD2597256.1"/>
    <property type="molecule type" value="Genomic_DNA"/>
</dbReference>